<name>A0A7R8Z5J9_TIMDO</name>
<sequence length="85" mass="9555">MKEMGGPDNRMCSNKKRLAFLDLLIALSEKDGSLSDADIREEVDTFMFEGSEAQIEESVVRARSLELKGHLKKELTCSKTGEWTC</sequence>
<dbReference type="AlphaFoldDB" id="A0A7R8Z5J9"/>
<organism evidence="1">
    <name type="scientific">Timema douglasi</name>
    <name type="common">Walking stick</name>
    <dbReference type="NCBI Taxonomy" id="61478"/>
    <lineage>
        <taxon>Eukaryota</taxon>
        <taxon>Metazoa</taxon>
        <taxon>Ecdysozoa</taxon>
        <taxon>Arthropoda</taxon>
        <taxon>Hexapoda</taxon>
        <taxon>Insecta</taxon>
        <taxon>Pterygota</taxon>
        <taxon>Neoptera</taxon>
        <taxon>Polyneoptera</taxon>
        <taxon>Phasmatodea</taxon>
        <taxon>Timematodea</taxon>
        <taxon>Timematoidea</taxon>
        <taxon>Timematidae</taxon>
        <taxon>Timema</taxon>
    </lineage>
</organism>
<evidence type="ECO:0000313" key="1">
    <source>
        <dbReference type="EMBL" id="CAD7194751.1"/>
    </source>
</evidence>
<protein>
    <submittedName>
        <fullName evidence="1">Uncharacterized protein</fullName>
    </submittedName>
</protein>
<proteinExistence type="predicted"/>
<gene>
    <name evidence="1" type="ORF">TDIB3V08_LOCUS1167</name>
</gene>
<accession>A0A7R8Z5J9</accession>
<reference evidence="1" key="1">
    <citation type="submission" date="2020-11" db="EMBL/GenBank/DDBJ databases">
        <authorList>
            <person name="Tran Van P."/>
        </authorList>
    </citation>
    <scope>NUCLEOTIDE SEQUENCE</scope>
</reference>
<dbReference type="EMBL" id="OA564560">
    <property type="protein sequence ID" value="CAD7194751.1"/>
    <property type="molecule type" value="Genomic_DNA"/>
</dbReference>